<feature type="region of interest" description="Disordered" evidence="1">
    <location>
        <begin position="295"/>
        <end position="325"/>
    </location>
</feature>
<evidence type="ECO:0000313" key="3">
    <source>
        <dbReference type="Proteomes" id="UP000001194"/>
    </source>
</evidence>
<dbReference type="GeneID" id="6073505"/>
<evidence type="ECO:0000256" key="1">
    <source>
        <dbReference type="SAM" id="MobiDB-lite"/>
    </source>
</evidence>
<feature type="region of interest" description="Disordered" evidence="1">
    <location>
        <begin position="97"/>
        <end position="151"/>
    </location>
</feature>
<evidence type="ECO:0000313" key="2">
    <source>
        <dbReference type="EMBL" id="EDR11639.1"/>
    </source>
</evidence>
<protein>
    <submittedName>
        <fullName evidence="2">Predicted protein</fullName>
    </submittedName>
</protein>
<dbReference type="AlphaFoldDB" id="B0D1H7"/>
<organism evidence="3">
    <name type="scientific">Laccaria bicolor (strain S238N-H82 / ATCC MYA-4686)</name>
    <name type="common">Bicoloured deceiver</name>
    <name type="synonym">Laccaria laccata var. bicolor</name>
    <dbReference type="NCBI Taxonomy" id="486041"/>
    <lineage>
        <taxon>Eukaryota</taxon>
        <taxon>Fungi</taxon>
        <taxon>Dikarya</taxon>
        <taxon>Basidiomycota</taxon>
        <taxon>Agaricomycotina</taxon>
        <taxon>Agaricomycetes</taxon>
        <taxon>Agaricomycetidae</taxon>
        <taxon>Agaricales</taxon>
        <taxon>Agaricineae</taxon>
        <taxon>Hydnangiaceae</taxon>
        <taxon>Laccaria</taxon>
    </lineage>
</organism>
<accession>B0D1H7</accession>
<feature type="region of interest" description="Disordered" evidence="1">
    <location>
        <begin position="230"/>
        <end position="262"/>
    </location>
</feature>
<dbReference type="OrthoDB" id="3266915at2759"/>
<dbReference type="KEGG" id="lbc:LACBIDRAFT_314063"/>
<feature type="compositionally biased region" description="Polar residues" evidence="1">
    <location>
        <begin position="135"/>
        <end position="144"/>
    </location>
</feature>
<proteinExistence type="predicted"/>
<sequence length="413" mass="44457">MLSSRPAQLSTDAPYFPTKTPGCGLKNRAENAIHPGAKTVLGGGKHLGTPLTIQPQRLFKDSTVTKTQLKPTVLATRPLADKTPFVNRARTYFNTPLGKGGKLFPQEEDGIGNGTPDSLQRPSSTRKHVRAPRSATKSFETPMNQGKHWDVSDGDIVVPVSQPQEILEDEDFDEIEYMPPNTLDLPYKPPIDFELPDYKVVGQTLRNLAYSVPFDPVSFDLEIPETNLEPASSNLPELDFLDDDDPFSQSKPSKPVAAKPMPSKVAARPVPVLKPMHARIPSAAFTTIAGPTLSRAATSTSMRTTTASKVGPSRPTTKLANPTTRTTPAVISKPIVRPVSTRNPAATTAAVASSPRAATLKRPLTSMTTYKSTATGTARPPGKAGITKPALESASIVKPATFELDQEDFLFDV</sequence>
<feature type="compositionally biased region" description="Low complexity" evidence="1">
    <location>
        <begin position="295"/>
        <end position="308"/>
    </location>
</feature>
<feature type="compositionally biased region" description="Polar residues" evidence="1">
    <location>
        <begin position="314"/>
        <end position="325"/>
    </location>
</feature>
<dbReference type="EMBL" id="DS547095">
    <property type="protein sequence ID" value="EDR11639.1"/>
    <property type="molecule type" value="Genomic_DNA"/>
</dbReference>
<dbReference type="HOGENOM" id="CLU_041568_0_0_1"/>
<gene>
    <name evidence="2" type="ORF">LACBIDRAFT_314063</name>
</gene>
<dbReference type="RefSeq" id="XP_001877536.1">
    <property type="nucleotide sequence ID" value="XM_001877501.1"/>
</dbReference>
<name>B0D1H7_LACBS</name>
<keyword evidence="3" id="KW-1185">Reference proteome</keyword>
<dbReference type="Proteomes" id="UP000001194">
    <property type="component" value="Unassembled WGS sequence"/>
</dbReference>
<reference evidence="2 3" key="1">
    <citation type="journal article" date="2008" name="Nature">
        <title>The genome of Laccaria bicolor provides insights into mycorrhizal symbiosis.</title>
        <authorList>
            <person name="Martin F."/>
            <person name="Aerts A."/>
            <person name="Ahren D."/>
            <person name="Brun A."/>
            <person name="Danchin E.G.J."/>
            <person name="Duchaussoy F."/>
            <person name="Gibon J."/>
            <person name="Kohler A."/>
            <person name="Lindquist E."/>
            <person name="Pereda V."/>
            <person name="Salamov A."/>
            <person name="Shapiro H.J."/>
            <person name="Wuyts J."/>
            <person name="Blaudez D."/>
            <person name="Buee M."/>
            <person name="Brokstein P."/>
            <person name="Canbaeck B."/>
            <person name="Cohen D."/>
            <person name="Courty P.E."/>
            <person name="Coutinho P.M."/>
            <person name="Delaruelle C."/>
            <person name="Detter J.C."/>
            <person name="Deveau A."/>
            <person name="DiFazio S."/>
            <person name="Duplessis S."/>
            <person name="Fraissinet-Tachet L."/>
            <person name="Lucic E."/>
            <person name="Frey-Klett P."/>
            <person name="Fourrey C."/>
            <person name="Feussner I."/>
            <person name="Gay G."/>
            <person name="Grimwood J."/>
            <person name="Hoegger P.J."/>
            <person name="Jain P."/>
            <person name="Kilaru S."/>
            <person name="Labbe J."/>
            <person name="Lin Y.C."/>
            <person name="Legue V."/>
            <person name="Le Tacon F."/>
            <person name="Marmeisse R."/>
            <person name="Melayah D."/>
            <person name="Montanini B."/>
            <person name="Muratet M."/>
            <person name="Nehls U."/>
            <person name="Niculita-Hirzel H."/>
            <person name="Oudot-Le Secq M.P."/>
            <person name="Peter M."/>
            <person name="Quesneville H."/>
            <person name="Rajashekar B."/>
            <person name="Reich M."/>
            <person name="Rouhier N."/>
            <person name="Schmutz J."/>
            <person name="Yin T."/>
            <person name="Chalot M."/>
            <person name="Henrissat B."/>
            <person name="Kuees U."/>
            <person name="Lucas S."/>
            <person name="Van de Peer Y."/>
            <person name="Podila G.K."/>
            <person name="Polle A."/>
            <person name="Pukkila P.J."/>
            <person name="Richardson P.M."/>
            <person name="Rouze P."/>
            <person name="Sanders I.R."/>
            <person name="Stajich J.E."/>
            <person name="Tunlid A."/>
            <person name="Tuskan G."/>
            <person name="Grigoriev I.V."/>
        </authorList>
    </citation>
    <scope>NUCLEOTIDE SEQUENCE [LARGE SCALE GENOMIC DNA]</scope>
    <source>
        <strain evidence="3">S238N-H82 / ATCC MYA-4686</strain>
    </source>
</reference>
<dbReference type="InParanoid" id="B0D1H7"/>